<reference evidence="2" key="1">
    <citation type="submission" date="2020-03" db="EMBL/GenBank/DDBJ databases">
        <title>The deep terrestrial virosphere.</title>
        <authorList>
            <person name="Holmfeldt K."/>
            <person name="Nilsson E."/>
            <person name="Simone D."/>
            <person name="Lopez-Fernandez M."/>
            <person name="Wu X."/>
            <person name="de Brujin I."/>
            <person name="Lundin D."/>
            <person name="Andersson A."/>
            <person name="Bertilsson S."/>
            <person name="Dopson M."/>
        </authorList>
    </citation>
    <scope>NUCLEOTIDE SEQUENCE</scope>
    <source>
        <strain evidence="2">MM415A00243</strain>
        <strain evidence="1">MM415B00422</strain>
        <strain evidence="3">TM448B01581</strain>
    </source>
</reference>
<dbReference type="EMBL" id="MT142521">
    <property type="protein sequence ID" value="QJA83974.1"/>
    <property type="molecule type" value="Genomic_DNA"/>
</dbReference>
<evidence type="ECO:0000313" key="1">
    <source>
        <dbReference type="EMBL" id="QJA65274.1"/>
    </source>
</evidence>
<protein>
    <submittedName>
        <fullName evidence="2">Uncharacterized protein</fullName>
    </submittedName>
</protein>
<gene>
    <name evidence="2" type="ORF">MM415A00243_0036</name>
    <name evidence="1" type="ORF">MM415B00422_0036</name>
    <name evidence="3" type="ORF">TM448B01581_0014</name>
</gene>
<accession>A0A6M3KR69</accession>
<proteinExistence type="predicted"/>
<evidence type="ECO:0000313" key="3">
    <source>
        <dbReference type="EMBL" id="QJH99419.1"/>
    </source>
</evidence>
<dbReference type="EMBL" id="MT144787">
    <property type="protein sequence ID" value="QJH99419.1"/>
    <property type="molecule type" value="Genomic_DNA"/>
</dbReference>
<evidence type="ECO:0000313" key="2">
    <source>
        <dbReference type="EMBL" id="QJA83974.1"/>
    </source>
</evidence>
<name>A0A6M3KR69_9ZZZZ</name>
<sequence length="118" mass="13248">MAENTRFVRHLAYAGKRGPWAVRVHDDDPLPEDDRLPEEPPGAGCYYCGSRNCHDEPIAGPGSWRSRMLRGVYDDLWTVGDVRDAIAPAMSLGRVPRCRQETIIMELAVLAARREVSQ</sequence>
<organism evidence="2">
    <name type="scientific">viral metagenome</name>
    <dbReference type="NCBI Taxonomy" id="1070528"/>
    <lineage>
        <taxon>unclassified sequences</taxon>
        <taxon>metagenomes</taxon>
        <taxon>organismal metagenomes</taxon>
    </lineage>
</organism>
<dbReference type="AlphaFoldDB" id="A0A6M3KR69"/>
<dbReference type="EMBL" id="MT141535">
    <property type="protein sequence ID" value="QJA65274.1"/>
    <property type="molecule type" value="Genomic_DNA"/>
</dbReference>